<dbReference type="PANTHER" id="PTHR46797:SF1">
    <property type="entry name" value="METHYLPHOSPHONATE SYNTHASE"/>
    <property type="match status" value="1"/>
</dbReference>
<dbReference type="InterPro" id="IPR010982">
    <property type="entry name" value="Lambda_DNA-bd_dom_sf"/>
</dbReference>
<evidence type="ECO:0000313" key="3">
    <source>
        <dbReference type="EMBL" id="GLQ07786.1"/>
    </source>
</evidence>
<sequence>MVVLTKNEFTKLLEAAAHHQTAKEMAEIEEVVKGIRQGNIETFPAELVERLVLGEENPVRVFREYRGLAVKDLATAVGVSPQMISQIEGGRKSPALDTAKRIAAALKVTLDDLA</sequence>
<accession>A0ABQ5U7L2</accession>
<organism evidence="3 4">
    <name type="scientific">Sneathiella chinensis</name>
    <dbReference type="NCBI Taxonomy" id="349750"/>
    <lineage>
        <taxon>Bacteria</taxon>
        <taxon>Pseudomonadati</taxon>
        <taxon>Pseudomonadota</taxon>
        <taxon>Alphaproteobacteria</taxon>
        <taxon>Sneathiellales</taxon>
        <taxon>Sneathiellaceae</taxon>
        <taxon>Sneathiella</taxon>
    </lineage>
</organism>
<reference evidence="3" key="2">
    <citation type="submission" date="2023-01" db="EMBL/GenBank/DDBJ databases">
        <title>Draft genome sequence of Sneathiella chinensis strain NBRC 103408.</title>
        <authorList>
            <person name="Sun Q."/>
            <person name="Mori K."/>
        </authorList>
    </citation>
    <scope>NUCLEOTIDE SEQUENCE</scope>
    <source>
        <strain evidence="3">NBRC 103408</strain>
    </source>
</reference>
<dbReference type="InterPro" id="IPR001387">
    <property type="entry name" value="Cro/C1-type_HTH"/>
</dbReference>
<dbReference type="Proteomes" id="UP001161409">
    <property type="component" value="Unassembled WGS sequence"/>
</dbReference>
<dbReference type="InterPro" id="IPR050807">
    <property type="entry name" value="TransReg_Diox_bact_type"/>
</dbReference>
<dbReference type="Gene3D" id="1.10.260.40">
    <property type="entry name" value="lambda repressor-like DNA-binding domains"/>
    <property type="match status" value="1"/>
</dbReference>
<dbReference type="PROSITE" id="PS50943">
    <property type="entry name" value="HTH_CROC1"/>
    <property type="match status" value="1"/>
</dbReference>
<dbReference type="EMBL" id="BSNF01000009">
    <property type="protein sequence ID" value="GLQ07786.1"/>
    <property type="molecule type" value="Genomic_DNA"/>
</dbReference>
<gene>
    <name evidence="3" type="ORF">GCM10007924_30070</name>
</gene>
<comment type="caution">
    <text evidence="3">The sequence shown here is derived from an EMBL/GenBank/DDBJ whole genome shotgun (WGS) entry which is preliminary data.</text>
</comment>
<proteinExistence type="predicted"/>
<dbReference type="RefSeq" id="WP_169560929.1">
    <property type="nucleotide sequence ID" value="NZ_VNWN01000005.1"/>
</dbReference>
<evidence type="ECO:0000259" key="2">
    <source>
        <dbReference type="PROSITE" id="PS50943"/>
    </source>
</evidence>
<dbReference type="Pfam" id="PF01381">
    <property type="entry name" value="HTH_3"/>
    <property type="match status" value="1"/>
</dbReference>
<dbReference type="SMART" id="SM00530">
    <property type="entry name" value="HTH_XRE"/>
    <property type="match status" value="1"/>
</dbReference>
<dbReference type="SUPFAM" id="SSF47413">
    <property type="entry name" value="lambda repressor-like DNA-binding domains"/>
    <property type="match status" value="1"/>
</dbReference>
<keyword evidence="4" id="KW-1185">Reference proteome</keyword>
<protein>
    <recommendedName>
        <fullName evidence="2">HTH cro/C1-type domain-containing protein</fullName>
    </recommendedName>
</protein>
<evidence type="ECO:0000313" key="4">
    <source>
        <dbReference type="Proteomes" id="UP001161409"/>
    </source>
</evidence>
<feature type="domain" description="HTH cro/C1-type" evidence="2">
    <location>
        <begin position="59"/>
        <end position="113"/>
    </location>
</feature>
<evidence type="ECO:0000256" key="1">
    <source>
        <dbReference type="ARBA" id="ARBA00023125"/>
    </source>
</evidence>
<dbReference type="PANTHER" id="PTHR46797">
    <property type="entry name" value="HTH-TYPE TRANSCRIPTIONAL REGULATOR"/>
    <property type="match status" value="1"/>
</dbReference>
<keyword evidence="1" id="KW-0238">DNA-binding</keyword>
<reference evidence="3" key="1">
    <citation type="journal article" date="2014" name="Int. J. Syst. Evol. Microbiol.">
        <title>Complete genome of a new Firmicutes species belonging to the dominant human colonic microbiota ('Ruminococcus bicirculans') reveals two chromosomes and a selective capacity to utilize plant glucans.</title>
        <authorList>
            <consortium name="NISC Comparative Sequencing Program"/>
            <person name="Wegmann U."/>
            <person name="Louis P."/>
            <person name="Goesmann A."/>
            <person name="Henrissat B."/>
            <person name="Duncan S.H."/>
            <person name="Flint H.J."/>
        </authorList>
    </citation>
    <scope>NUCLEOTIDE SEQUENCE</scope>
    <source>
        <strain evidence="3">NBRC 103408</strain>
    </source>
</reference>
<name>A0ABQ5U7L2_9PROT</name>
<dbReference type="CDD" id="cd00093">
    <property type="entry name" value="HTH_XRE"/>
    <property type="match status" value="1"/>
</dbReference>